<feature type="region of interest" description="Disordered" evidence="1">
    <location>
        <begin position="47"/>
        <end position="67"/>
    </location>
</feature>
<dbReference type="InParanoid" id="A0A5J5F9A2"/>
<comment type="caution">
    <text evidence="2">The sequence shown here is derived from an EMBL/GenBank/DDBJ whole genome shotgun (WGS) entry which is preliminary data.</text>
</comment>
<reference evidence="2 3" key="1">
    <citation type="submission" date="2019-09" db="EMBL/GenBank/DDBJ databases">
        <title>Draft genome of the ectomycorrhizal ascomycete Sphaerosporella brunnea.</title>
        <authorList>
            <consortium name="DOE Joint Genome Institute"/>
            <person name="Benucci G.M."/>
            <person name="Marozzi G."/>
            <person name="Antonielli L."/>
            <person name="Sanchez S."/>
            <person name="Marco P."/>
            <person name="Wang X."/>
            <person name="Falini L.B."/>
            <person name="Barry K."/>
            <person name="Haridas S."/>
            <person name="Lipzen A."/>
            <person name="Labutti K."/>
            <person name="Grigoriev I.V."/>
            <person name="Murat C."/>
            <person name="Martin F."/>
            <person name="Albertini E."/>
            <person name="Donnini D."/>
            <person name="Bonito G."/>
        </authorList>
    </citation>
    <scope>NUCLEOTIDE SEQUENCE [LARGE SCALE GENOMIC DNA]</scope>
    <source>
        <strain evidence="2 3">Sb_GMNB300</strain>
    </source>
</reference>
<evidence type="ECO:0000313" key="2">
    <source>
        <dbReference type="EMBL" id="KAA8913671.1"/>
    </source>
</evidence>
<protein>
    <submittedName>
        <fullName evidence="2">Uncharacterized protein</fullName>
    </submittedName>
</protein>
<feature type="compositionally biased region" description="Basic residues" evidence="1">
    <location>
        <begin position="288"/>
        <end position="297"/>
    </location>
</feature>
<organism evidence="2 3">
    <name type="scientific">Sphaerosporella brunnea</name>
    <dbReference type="NCBI Taxonomy" id="1250544"/>
    <lineage>
        <taxon>Eukaryota</taxon>
        <taxon>Fungi</taxon>
        <taxon>Dikarya</taxon>
        <taxon>Ascomycota</taxon>
        <taxon>Pezizomycotina</taxon>
        <taxon>Pezizomycetes</taxon>
        <taxon>Pezizales</taxon>
        <taxon>Pyronemataceae</taxon>
        <taxon>Sphaerosporella</taxon>
    </lineage>
</organism>
<evidence type="ECO:0000313" key="3">
    <source>
        <dbReference type="Proteomes" id="UP000326924"/>
    </source>
</evidence>
<keyword evidence="3" id="KW-1185">Reference proteome</keyword>
<feature type="region of interest" description="Disordered" evidence="1">
    <location>
        <begin position="280"/>
        <end position="310"/>
    </location>
</feature>
<proteinExistence type="predicted"/>
<name>A0A5J5F9A2_9PEZI</name>
<sequence>MLSHAQRAVARHIEQSVYPRTHPSAPESVGRACRACRACRLCRQLRTTTNRPPPDANTTPQNEEPDRSIETILQRLQILSDRSDKFSKALSEINRNKADQDLTNRLLFSDLRRPTLFNCSSFVLQHAVLDKLTAKDTPAFVGKESHMPQTKPFHMDIYRNCDIIGKWTGLPPNAVAIWARHLSSISMGRNASAHETSPTHVVLAIKLEDEAALREMMKVAFKLKWKIESSKWESLAQEQKDLLTADPISQMSEMNIEAGFKQAHSEKLWEVIERVPLQTRDQSEKPAKGKKFGKPAKKNKEGKFQGPMTKSNPNTAVCTVGLGASKYISSYRSFFPERTDLGTQNDCKRLMDNRVNAMNENHSSCHGHQTTTYAVPR</sequence>
<gene>
    <name evidence="2" type="ORF">FN846DRAFT_886512</name>
</gene>
<evidence type="ECO:0000256" key="1">
    <source>
        <dbReference type="SAM" id="MobiDB-lite"/>
    </source>
</evidence>
<dbReference type="EMBL" id="VXIS01000013">
    <property type="protein sequence ID" value="KAA8913671.1"/>
    <property type="molecule type" value="Genomic_DNA"/>
</dbReference>
<dbReference type="Proteomes" id="UP000326924">
    <property type="component" value="Unassembled WGS sequence"/>
</dbReference>
<dbReference type="AlphaFoldDB" id="A0A5J5F9A2"/>
<accession>A0A5J5F9A2</accession>